<dbReference type="EMBL" id="FRBW01000003">
    <property type="protein sequence ID" value="SHM65512.1"/>
    <property type="molecule type" value="Genomic_DNA"/>
</dbReference>
<feature type="compositionally biased region" description="Basic and acidic residues" evidence="1">
    <location>
        <begin position="154"/>
        <end position="164"/>
    </location>
</feature>
<reference evidence="2 3" key="1">
    <citation type="submission" date="2016-11" db="EMBL/GenBank/DDBJ databases">
        <authorList>
            <person name="Jaros S."/>
            <person name="Januszkiewicz K."/>
            <person name="Wedrychowicz H."/>
        </authorList>
    </citation>
    <scope>NUCLEOTIDE SEQUENCE [LARGE SCALE GENOMIC DNA]</scope>
    <source>
        <strain evidence="2 3">DSM 22153</strain>
    </source>
</reference>
<evidence type="ECO:0000313" key="3">
    <source>
        <dbReference type="Proteomes" id="UP000186002"/>
    </source>
</evidence>
<sequence length="174" mass="19457">MKKDLREAVRLQAEEAYETLKASLGSFKRDGYWQNAIGHLNLEAPKNDGGWSMLLPTLHSLRYFEDVPATDAPEFLKTTVIPQLQWAQGLNDEQIQALFAQASEKNNPKLAKSKTPTKRKKPGSQSKTTPETETRVANGATEQPLSRPVFKLPDFVKHAQERSRSSHATNEDAA</sequence>
<dbReference type="AlphaFoldDB" id="A0A1M7KJH4"/>
<feature type="region of interest" description="Disordered" evidence="1">
    <location>
        <begin position="100"/>
        <end position="174"/>
    </location>
</feature>
<protein>
    <submittedName>
        <fullName evidence="2">Uncharacterized protein</fullName>
    </submittedName>
</protein>
<keyword evidence="3" id="KW-1185">Reference proteome</keyword>
<gene>
    <name evidence="2" type="ORF">SAMN05444272_2875</name>
</gene>
<dbReference type="Proteomes" id="UP000186002">
    <property type="component" value="Unassembled WGS sequence"/>
</dbReference>
<dbReference type="RefSeq" id="WP_073014015.1">
    <property type="nucleotide sequence ID" value="NZ_FRBW01000003.1"/>
</dbReference>
<evidence type="ECO:0000313" key="2">
    <source>
        <dbReference type="EMBL" id="SHM65512.1"/>
    </source>
</evidence>
<name>A0A1M7KJH4_9HYPH</name>
<proteinExistence type="predicted"/>
<dbReference type="OrthoDB" id="7846093at2"/>
<feature type="compositionally biased region" description="Basic residues" evidence="1">
    <location>
        <begin position="111"/>
        <end position="122"/>
    </location>
</feature>
<accession>A0A1M7KJH4</accession>
<evidence type="ECO:0000256" key="1">
    <source>
        <dbReference type="SAM" id="MobiDB-lite"/>
    </source>
</evidence>
<organism evidence="2 3">
    <name type="scientific">Roseibium suaedae</name>
    <dbReference type="NCBI Taxonomy" id="735517"/>
    <lineage>
        <taxon>Bacteria</taxon>
        <taxon>Pseudomonadati</taxon>
        <taxon>Pseudomonadota</taxon>
        <taxon>Alphaproteobacteria</taxon>
        <taxon>Hyphomicrobiales</taxon>
        <taxon>Stappiaceae</taxon>
        <taxon>Roseibium</taxon>
    </lineage>
</organism>